<proteinExistence type="predicted"/>
<evidence type="ECO:0000256" key="1">
    <source>
        <dbReference type="SAM" id="MobiDB-lite"/>
    </source>
</evidence>
<feature type="region of interest" description="Disordered" evidence="1">
    <location>
        <begin position="1"/>
        <end position="29"/>
    </location>
</feature>
<comment type="caution">
    <text evidence="2">The sequence shown here is derived from an EMBL/GenBank/DDBJ whole genome shotgun (WGS) entry which is preliminary data.</text>
</comment>
<gene>
    <name evidence="2" type="ORF">SteCoe_7294</name>
</gene>
<dbReference type="Proteomes" id="UP000187209">
    <property type="component" value="Unassembled WGS sequence"/>
</dbReference>
<name>A0A1R2CMY7_9CILI</name>
<reference evidence="2 3" key="1">
    <citation type="submission" date="2016-11" db="EMBL/GenBank/DDBJ databases">
        <title>The macronuclear genome of Stentor coeruleus: a giant cell with tiny introns.</title>
        <authorList>
            <person name="Slabodnick M."/>
            <person name="Ruby J.G."/>
            <person name="Reiff S.B."/>
            <person name="Swart E.C."/>
            <person name="Gosai S."/>
            <person name="Prabakaran S."/>
            <person name="Witkowska E."/>
            <person name="Larue G.E."/>
            <person name="Fisher S."/>
            <person name="Freeman R.M."/>
            <person name="Gunawardena J."/>
            <person name="Chu W."/>
            <person name="Stover N.A."/>
            <person name="Gregory B.D."/>
            <person name="Nowacki M."/>
            <person name="Derisi J."/>
            <person name="Roy S.W."/>
            <person name="Marshall W.F."/>
            <person name="Sood P."/>
        </authorList>
    </citation>
    <scope>NUCLEOTIDE SEQUENCE [LARGE SCALE GENOMIC DNA]</scope>
    <source>
        <strain evidence="2">WM001</strain>
    </source>
</reference>
<organism evidence="2 3">
    <name type="scientific">Stentor coeruleus</name>
    <dbReference type="NCBI Taxonomy" id="5963"/>
    <lineage>
        <taxon>Eukaryota</taxon>
        <taxon>Sar</taxon>
        <taxon>Alveolata</taxon>
        <taxon>Ciliophora</taxon>
        <taxon>Postciliodesmatophora</taxon>
        <taxon>Heterotrichea</taxon>
        <taxon>Heterotrichida</taxon>
        <taxon>Stentoridae</taxon>
        <taxon>Stentor</taxon>
    </lineage>
</organism>
<sequence length="80" mass="9023">MEDEKSSDSPPKPIIISRNKDNRSSTYAPNRMMGKISKKKVVFVDRVKNAPLCTVFNYEQVDIADEADTEKSTSCACFVF</sequence>
<dbReference type="AlphaFoldDB" id="A0A1R2CMY7"/>
<accession>A0A1R2CMY7</accession>
<keyword evidence="3" id="KW-1185">Reference proteome</keyword>
<evidence type="ECO:0000313" key="3">
    <source>
        <dbReference type="Proteomes" id="UP000187209"/>
    </source>
</evidence>
<evidence type="ECO:0000313" key="2">
    <source>
        <dbReference type="EMBL" id="OMJ90378.1"/>
    </source>
</evidence>
<dbReference type="EMBL" id="MPUH01000104">
    <property type="protein sequence ID" value="OMJ90378.1"/>
    <property type="molecule type" value="Genomic_DNA"/>
</dbReference>
<protein>
    <submittedName>
        <fullName evidence="2">Uncharacterized protein</fullName>
    </submittedName>
</protein>